<dbReference type="OrthoDB" id="5329963at2"/>
<organism evidence="1 2">
    <name type="scientific">Lachnobacterium bovis DSM 14045</name>
    <dbReference type="NCBI Taxonomy" id="1122142"/>
    <lineage>
        <taxon>Bacteria</taxon>
        <taxon>Bacillati</taxon>
        <taxon>Bacillota</taxon>
        <taxon>Clostridia</taxon>
        <taxon>Lachnospirales</taxon>
        <taxon>Lachnospiraceae</taxon>
        <taxon>Lachnobacterium</taxon>
    </lineage>
</organism>
<dbReference type="Proteomes" id="UP000183918">
    <property type="component" value="Unassembled WGS sequence"/>
</dbReference>
<dbReference type="GO" id="GO:0032259">
    <property type="term" value="P:methylation"/>
    <property type="evidence" value="ECO:0007669"/>
    <property type="project" value="UniProtKB-KW"/>
</dbReference>
<sequence length="287" mass="33412">MFIDRIVERENACVKALKMAKKSGYLTYIYGAGECSVNVEKRFKDFKFDGKVVNRKYYKEFSESDCLEDILEQTTTKINLLVAFKGFEKKQLVSFRDKINMILDYDCFCQNTNVDSSLLDYEFVNDNRDKLENVSNKLSDEYSREVMAAYINQKISMKYDYLKNYARNKQYFDEFVPFSENEVFVDCGAYIGDSAIAFIEELKKRGINSYEKILSFEPDPYNYKTMLKRKIKNQLCFNKGTSDHVGKSKFSINDTSSTFSSSGEISVDVDTLDNMIDERITYIKNGH</sequence>
<dbReference type="SUPFAM" id="SSF53335">
    <property type="entry name" value="S-adenosyl-L-methionine-dependent methyltransferases"/>
    <property type="match status" value="1"/>
</dbReference>
<dbReference type="GO" id="GO:0008168">
    <property type="term" value="F:methyltransferase activity"/>
    <property type="evidence" value="ECO:0007669"/>
    <property type="project" value="UniProtKB-KW"/>
</dbReference>
<dbReference type="Gene3D" id="3.40.50.150">
    <property type="entry name" value="Vaccinia Virus protein VP39"/>
    <property type="match status" value="1"/>
</dbReference>
<dbReference type="STRING" id="1122142.SAMN02910414_02323"/>
<evidence type="ECO:0000313" key="2">
    <source>
        <dbReference type="Proteomes" id="UP000183918"/>
    </source>
</evidence>
<dbReference type="EMBL" id="FNPG01000034">
    <property type="protein sequence ID" value="SDY76263.1"/>
    <property type="molecule type" value="Genomic_DNA"/>
</dbReference>
<reference evidence="1 2" key="1">
    <citation type="submission" date="2016-10" db="EMBL/GenBank/DDBJ databases">
        <authorList>
            <person name="de Groot N.N."/>
        </authorList>
    </citation>
    <scope>NUCLEOTIDE SEQUENCE [LARGE SCALE GENOMIC DNA]</scope>
    <source>
        <strain evidence="1 2">DSM 14045</strain>
    </source>
</reference>
<accession>A0A1H3MIA2</accession>
<evidence type="ECO:0000313" key="1">
    <source>
        <dbReference type="EMBL" id="SDY76263.1"/>
    </source>
</evidence>
<name>A0A1H3MIA2_9FIRM</name>
<protein>
    <submittedName>
        <fullName evidence="1">Methyltransferase, FkbM family</fullName>
    </submittedName>
</protein>
<dbReference type="InterPro" id="IPR029063">
    <property type="entry name" value="SAM-dependent_MTases_sf"/>
</dbReference>
<proteinExistence type="predicted"/>
<keyword evidence="1" id="KW-0489">Methyltransferase</keyword>
<dbReference type="RefSeq" id="WP_074719083.1">
    <property type="nucleotide sequence ID" value="NZ_FNPG01000034.1"/>
</dbReference>
<keyword evidence="2" id="KW-1185">Reference proteome</keyword>
<gene>
    <name evidence="1" type="ORF">SAMN02910414_02323</name>
</gene>
<dbReference type="AlphaFoldDB" id="A0A1H3MIA2"/>
<keyword evidence="1" id="KW-0808">Transferase</keyword>